<sequence>MNNDIDPRDDHRGNNEDTAVLAELRRLVYELDPPPASLVERIQFAVALEDLDVEVARWERSASLTGVRGVGQQGTITFTVDDLTLMVNFTSMGGRHRIDGWLVPAGEHTVEVRVADHGSTTAKADDVGRFVVPDVPAGTTQIIVHLADGAGGVAGKTVVTPTIVL</sequence>
<dbReference type="KEGG" id="apre:CNX65_02250"/>
<dbReference type="AlphaFoldDB" id="A0A290YZU1"/>
<gene>
    <name evidence="1" type="ORF">CNX65_02250</name>
</gene>
<name>A0A290YZU1_9PSEU</name>
<protein>
    <recommendedName>
        <fullName evidence="3">Carboxypeptidase regulatory-like domain-containing protein</fullName>
    </recommendedName>
</protein>
<proteinExistence type="predicted"/>
<reference evidence="1" key="1">
    <citation type="submission" date="2017-09" db="EMBL/GenBank/DDBJ databases">
        <title>Complete Genome Sequence of ansamitocin-producing Bacterium Actinosynnema pretiosum X47.</title>
        <authorList>
            <person name="Cao G."/>
            <person name="Zong G."/>
            <person name="Zhong C."/>
            <person name="Fu J."/>
        </authorList>
    </citation>
    <scope>NUCLEOTIDE SEQUENCE [LARGE SCALE GENOMIC DNA]</scope>
    <source>
        <strain evidence="1">X47</strain>
    </source>
</reference>
<dbReference type="EMBL" id="CP023445">
    <property type="protein sequence ID" value="ATE52260.1"/>
    <property type="molecule type" value="Genomic_DNA"/>
</dbReference>
<dbReference type="Proteomes" id="UP000218505">
    <property type="component" value="Chromosome"/>
</dbReference>
<evidence type="ECO:0000313" key="2">
    <source>
        <dbReference type="Proteomes" id="UP000218505"/>
    </source>
</evidence>
<organism evidence="1 2">
    <name type="scientific">Actinosynnema pretiosum</name>
    <dbReference type="NCBI Taxonomy" id="42197"/>
    <lineage>
        <taxon>Bacteria</taxon>
        <taxon>Bacillati</taxon>
        <taxon>Actinomycetota</taxon>
        <taxon>Actinomycetes</taxon>
        <taxon>Pseudonocardiales</taxon>
        <taxon>Pseudonocardiaceae</taxon>
        <taxon>Actinosynnema</taxon>
    </lineage>
</organism>
<evidence type="ECO:0000313" key="1">
    <source>
        <dbReference type="EMBL" id="ATE52260.1"/>
    </source>
</evidence>
<evidence type="ECO:0008006" key="3">
    <source>
        <dbReference type="Google" id="ProtNLM"/>
    </source>
</evidence>
<accession>A0A290YZU1</accession>
<keyword evidence="2" id="KW-1185">Reference proteome</keyword>
<dbReference type="RefSeq" id="WP_096491286.1">
    <property type="nucleotide sequence ID" value="NZ_CP023445.1"/>
</dbReference>